<feature type="domain" description="PEP-utilising enzyme C-terminal" evidence="19">
    <location>
        <begin position="491"/>
        <end position="801"/>
    </location>
</feature>
<dbReference type="PROSITE" id="PS00370">
    <property type="entry name" value="PEP_ENZYMES_PHOS_SITE"/>
    <property type="match status" value="1"/>
</dbReference>
<dbReference type="EC" id="2.7.9.2" evidence="5 15"/>
<evidence type="ECO:0000256" key="14">
    <source>
        <dbReference type="ARBA" id="ARBA00047700"/>
    </source>
</evidence>
<dbReference type="Gene3D" id="3.20.20.60">
    <property type="entry name" value="Phosphoenolpyruvate-binding domains"/>
    <property type="match status" value="1"/>
</dbReference>
<evidence type="ECO:0000256" key="4">
    <source>
        <dbReference type="ARBA" id="ARBA00007837"/>
    </source>
</evidence>
<sequence>MRQSIVLPLKAVGMDAIALVGGKSASLGEMISNLEKMGVAVPDGFAITTTAYYDFMKQSGLEQFIAEQVATIDFKDIVTLRRAGQKIRQAISSTRFPHELSQEIIAAYQQLSQQYDQEQTDVAVRSSATAEDLPDASFAGQQETFLNVRGPAALIDAVRNCFASLFTDRAISYRANFGYDHFSIGLSVCVQKMVRSDLGASGVAFSLDTESGFKEVVVINGSFGLGEMVVQGAVSPDEFIVFKPCMQQGYTPIIEKKLGVKDKKMVYGESSDERTRIIPVEKKQQQHFCLTDAQIMQLAEWVRCIETYYSEKKGRWCPMDIEWAVDGLTSNLYIVQARPETIHSRKDHNMITSYAIEHTAQAKQILKGIAVGDKIATGQVNILFSLDNRLITGNEFKPGDILVTDMTDPDWEPIMKMASAIVTNKGGRTCHAAIVAREMGIPAIVGCGDATEKLNDGQEITVSCAEGSDGIVYEGILPFREDKLDLSQLPAIHTPLMLNVGSPSMAFQFTHLPNKGVGLAREEFIINNYIKVHPLALLHHKTLNDADLSAKIAQLIQGHDNEEDYFVNKLAYGIGKIAAAFYPEKVIVRFSDFKSNEYFNLLGGKHFEPTEENPMIGWRGASRYYSPQYKAAFELECKAIRKVRHTMGLKNVVVMIPFCRTVEELQLVLATMEEFGLRRGEEGLEVYLMAEIPSNIMMAEEFSAFIDGFSIGSNDLTQLTLGLDRDSSLVANLYNEMNPAVQRLIAHLIKVAKQQKVKVGICGQGPSDFPEFTKFLVAQGIDSISVTPDAVIKTVKAIHEAEKATPGMNGNSITPDTIKKTGKAIHEAEK</sequence>
<evidence type="ECO:0000256" key="2">
    <source>
        <dbReference type="ARBA" id="ARBA00002988"/>
    </source>
</evidence>
<dbReference type="InterPro" id="IPR002192">
    <property type="entry name" value="PPDK_AMP/ATP-bd"/>
</dbReference>
<evidence type="ECO:0000256" key="10">
    <source>
        <dbReference type="ARBA" id="ARBA00022777"/>
    </source>
</evidence>
<dbReference type="Proteomes" id="UP000676386">
    <property type="component" value="Unassembled WGS sequence"/>
</dbReference>
<evidence type="ECO:0000259" key="19">
    <source>
        <dbReference type="Pfam" id="PF02896"/>
    </source>
</evidence>
<dbReference type="InterPro" id="IPR006319">
    <property type="entry name" value="PEP_synth"/>
</dbReference>
<keyword evidence="21" id="KW-1185">Reference proteome</keyword>
<keyword evidence="7 15" id="KW-0808">Transferase</keyword>
<comment type="caution">
    <text evidence="20">The sequence shown here is derived from an EMBL/GenBank/DDBJ whole genome shotgun (WGS) entry which is preliminary data.</text>
</comment>
<evidence type="ECO:0000256" key="8">
    <source>
        <dbReference type="ARBA" id="ARBA00022723"/>
    </source>
</evidence>
<evidence type="ECO:0000256" key="6">
    <source>
        <dbReference type="ARBA" id="ARBA00021623"/>
    </source>
</evidence>
<comment type="similarity">
    <text evidence="4 15">Belongs to the PEP-utilizing enzyme family.</text>
</comment>
<comment type="cofactor">
    <cofactor evidence="1 15">
        <name>Mg(2+)</name>
        <dbReference type="ChEBI" id="CHEBI:18420"/>
    </cofactor>
</comment>
<dbReference type="InterPro" id="IPR000121">
    <property type="entry name" value="PEP_util_C"/>
</dbReference>
<evidence type="ECO:0000313" key="20">
    <source>
        <dbReference type="EMBL" id="MBS0031115.1"/>
    </source>
</evidence>
<evidence type="ECO:0000256" key="13">
    <source>
        <dbReference type="ARBA" id="ARBA00033470"/>
    </source>
</evidence>
<evidence type="ECO:0000256" key="15">
    <source>
        <dbReference type="PIRNR" id="PIRNR000854"/>
    </source>
</evidence>
<dbReference type="NCBIfam" id="TIGR01418">
    <property type="entry name" value="PEP_synth"/>
    <property type="match status" value="1"/>
</dbReference>
<dbReference type="InterPro" id="IPR015813">
    <property type="entry name" value="Pyrv/PenolPyrv_kinase-like_dom"/>
</dbReference>
<dbReference type="Pfam" id="PF02896">
    <property type="entry name" value="PEP-utilizers_C"/>
    <property type="match status" value="1"/>
</dbReference>
<evidence type="ECO:0000256" key="11">
    <source>
        <dbReference type="ARBA" id="ARBA00022840"/>
    </source>
</evidence>
<dbReference type="PROSITE" id="PS00742">
    <property type="entry name" value="PEP_ENZYMES_2"/>
    <property type="match status" value="1"/>
</dbReference>
<feature type="domain" description="PEP-utilising enzyme mobile" evidence="17">
    <location>
        <begin position="396"/>
        <end position="467"/>
    </location>
</feature>
<dbReference type="InterPro" id="IPR023151">
    <property type="entry name" value="PEP_util_CS"/>
</dbReference>
<dbReference type="Gene3D" id="3.50.30.10">
    <property type="entry name" value="Phosphohistidine domain"/>
    <property type="match status" value="1"/>
</dbReference>
<dbReference type="PANTHER" id="PTHR43030">
    <property type="entry name" value="PHOSPHOENOLPYRUVATE SYNTHASE"/>
    <property type="match status" value="1"/>
</dbReference>
<comment type="catalytic activity">
    <reaction evidence="14 15">
        <text>pyruvate + ATP + H2O = phosphoenolpyruvate + AMP + phosphate + 2 H(+)</text>
        <dbReference type="Rhea" id="RHEA:11364"/>
        <dbReference type="ChEBI" id="CHEBI:15361"/>
        <dbReference type="ChEBI" id="CHEBI:15377"/>
        <dbReference type="ChEBI" id="CHEBI:15378"/>
        <dbReference type="ChEBI" id="CHEBI:30616"/>
        <dbReference type="ChEBI" id="CHEBI:43474"/>
        <dbReference type="ChEBI" id="CHEBI:58702"/>
        <dbReference type="ChEBI" id="CHEBI:456215"/>
        <dbReference type="EC" id="2.7.9.2"/>
    </reaction>
</comment>
<dbReference type="Pfam" id="PF00391">
    <property type="entry name" value="PEP-utilizers"/>
    <property type="match status" value="1"/>
</dbReference>
<evidence type="ECO:0000313" key="21">
    <source>
        <dbReference type="Proteomes" id="UP000676386"/>
    </source>
</evidence>
<evidence type="ECO:0000256" key="16">
    <source>
        <dbReference type="SAM" id="MobiDB-lite"/>
    </source>
</evidence>
<dbReference type="EMBL" id="JAGTXB010000019">
    <property type="protein sequence ID" value="MBS0031115.1"/>
    <property type="molecule type" value="Genomic_DNA"/>
</dbReference>
<comment type="function">
    <text evidence="2 15">Catalyzes the phosphorylation of pyruvate to phosphoenolpyruvate.</text>
</comment>
<dbReference type="GO" id="GO:0008986">
    <property type="term" value="F:pyruvate, water dikinase activity"/>
    <property type="evidence" value="ECO:0007669"/>
    <property type="project" value="UniProtKB-EC"/>
</dbReference>
<dbReference type="Gene3D" id="3.30.470.20">
    <property type="entry name" value="ATP-grasp fold, B domain"/>
    <property type="match status" value="1"/>
</dbReference>
<dbReference type="InterPro" id="IPR036637">
    <property type="entry name" value="Phosphohistidine_dom_sf"/>
</dbReference>
<name>A0ABS5J7C1_9BACT</name>
<dbReference type="RefSeq" id="WP_211976250.1">
    <property type="nucleotide sequence ID" value="NZ_CBFHAM010000010.1"/>
</dbReference>
<evidence type="ECO:0000256" key="1">
    <source>
        <dbReference type="ARBA" id="ARBA00001946"/>
    </source>
</evidence>
<evidence type="ECO:0000256" key="5">
    <source>
        <dbReference type="ARBA" id="ARBA00011996"/>
    </source>
</evidence>
<accession>A0ABS5J7C1</accession>
<keyword evidence="9 15" id="KW-0547">Nucleotide-binding</keyword>
<dbReference type="PANTHER" id="PTHR43030:SF1">
    <property type="entry name" value="PHOSPHOENOLPYRUVATE SYNTHASE"/>
    <property type="match status" value="1"/>
</dbReference>
<evidence type="ECO:0000256" key="3">
    <source>
        <dbReference type="ARBA" id="ARBA00004742"/>
    </source>
</evidence>
<evidence type="ECO:0000256" key="12">
    <source>
        <dbReference type="ARBA" id="ARBA00022842"/>
    </source>
</evidence>
<feature type="domain" description="Pyruvate phosphate dikinase AMP/ATP-binding" evidence="18">
    <location>
        <begin position="18"/>
        <end position="351"/>
    </location>
</feature>
<keyword evidence="12 15" id="KW-0460">Magnesium</keyword>
<protein>
    <recommendedName>
        <fullName evidence="6 15">Phosphoenolpyruvate synthase</fullName>
        <shortName evidence="15">PEP synthase</shortName>
        <ecNumber evidence="5 15">2.7.9.2</ecNumber>
    </recommendedName>
    <alternativeName>
        <fullName evidence="13 15">Pyruvate, water dikinase</fullName>
    </alternativeName>
</protein>
<dbReference type="InterPro" id="IPR008279">
    <property type="entry name" value="PEP-util_enz_mobile_dom"/>
</dbReference>
<keyword evidence="8 15" id="KW-0479">Metal-binding</keyword>
<dbReference type="InterPro" id="IPR013815">
    <property type="entry name" value="ATP_grasp_subdomain_1"/>
</dbReference>
<organism evidence="20 21">
    <name type="scientific">Chitinophaga hostae</name>
    <dbReference type="NCBI Taxonomy" id="2831022"/>
    <lineage>
        <taxon>Bacteria</taxon>
        <taxon>Pseudomonadati</taxon>
        <taxon>Bacteroidota</taxon>
        <taxon>Chitinophagia</taxon>
        <taxon>Chitinophagales</taxon>
        <taxon>Chitinophagaceae</taxon>
        <taxon>Chitinophaga</taxon>
    </lineage>
</organism>
<proteinExistence type="inferred from homology"/>
<dbReference type="PIRSF" id="PIRSF000854">
    <property type="entry name" value="PEP_synthase"/>
    <property type="match status" value="1"/>
</dbReference>
<dbReference type="Gene3D" id="3.30.1490.20">
    <property type="entry name" value="ATP-grasp fold, A domain"/>
    <property type="match status" value="1"/>
</dbReference>
<dbReference type="Pfam" id="PF01326">
    <property type="entry name" value="PPDK_N"/>
    <property type="match status" value="1"/>
</dbReference>
<reference evidence="20 21" key="1">
    <citation type="submission" date="2021-04" db="EMBL/GenBank/DDBJ databases">
        <title>Chitinophaga sp. nov., isolated from the rhizosphere soil.</title>
        <authorList>
            <person name="He S."/>
        </authorList>
    </citation>
    <scope>NUCLEOTIDE SEQUENCE [LARGE SCALE GENOMIC DNA]</scope>
    <source>
        <strain evidence="20 21">2R12</strain>
    </source>
</reference>
<feature type="region of interest" description="Disordered" evidence="16">
    <location>
        <begin position="806"/>
        <end position="830"/>
    </location>
</feature>
<dbReference type="InterPro" id="IPR040442">
    <property type="entry name" value="Pyrv_kinase-like_dom_sf"/>
</dbReference>
<dbReference type="SUPFAM" id="SSF51621">
    <property type="entry name" value="Phosphoenolpyruvate/pyruvate domain"/>
    <property type="match status" value="1"/>
</dbReference>
<evidence type="ECO:0000256" key="7">
    <source>
        <dbReference type="ARBA" id="ARBA00022679"/>
    </source>
</evidence>
<comment type="pathway">
    <text evidence="3 15">Carbohydrate biosynthesis; gluconeogenesis.</text>
</comment>
<dbReference type="SUPFAM" id="SSF56059">
    <property type="entry name" value="Glutathione synthetase ATP-binding domain-like"/>
    <property type="match status" value="1"/>
</dbReference>
<dbReference type="NCBIfam" id="NF005057">
    <property type="entry name" value="PRK06464.1"/>
    <property type="match status" value="1"/>
</dbReference>
<dbReference type="SUPFAM" id="SSF52009">
    <property type="entry name" value="Phosphohistidine domain"/>
    <property type="match status" value="1"/>
</dbReference>
<gene>
    <name evidence="20" type="primary">ppsA</name>
    <name evidence="20" type="ORF">KE626_27555</name>
</gene>
<keyword evidence="10 15" id="KW-0418">Kinase</keyword>
<keyword evidence="11 15" id="KW-0067">ATP-binding</keyword>
<evidence type="ECO:0000259" key="18">
    <source>
        <dbReference type="Pfam" id="PF01326"/>
    </source>
</evidence>
<evidence type="ECO:0000256" key="9">
    <source>
        <dbReference type="ARBA" id="ARBA00022741"/>
    </source>
</evidence>
<evidence type="ECO:0000259" key="17">
    <source>
        <dbReference type="Pfam" id="PF00391"/>
    </source>
</evidence>
<dbReference type="InterPro" id="IPR018274">
    <property type="entry name" value="PEP_util_AS"/>
</dbReference>
<dbReference type="PRINTS" id="PR01736">
    <property type="entry name" value="PHPHTRNFRASE"/>
</dbReference>